<evidence type="ECO:0000256" key="6">
    <source>
        <dbReference type="ARBA" id="ARBA00022982"/>
    </source>
</evidence>
<protein>
    <submittedName>
        <fullName evidence="10">Cytochrome c3 family protein</fullName>
    </submittedName>
</protein>
<evidence type="ECO:0000256" key="8">
    <source>
        <dbReference type="SAM" id="SignalP"/>
    </source>
</evidence>
<evidence type="ECO:0000313" key="11">
    <source>
        <dbReference type="Proteomes" id="UP000715095"/>
    </source>
</evidence>
<dbReference type="InterPro" id="IPR036280">
    <property type="entry name" value="Multihaem_cyt_sf"/>
</dbReference>
<feature type="domain" description="Tetrahaem cytochrome" evidence="9">
    <location>
        <begin position="32"/>
        <end position="108"/>
    </location>
</feature>
<keyword evidence="6" id="KW-0249">Electron transport</keyword>
<dbReference type="Pfam" id="PF14537">
    <property type="entry name" value="Cytochrom_c3_2"/>
    <property type="match status" value="1"/>
</dbReference>
<dbReference type="Gene3D" id="1.10.1130.10">
    <property type="entry name" value="Flavocytochrome C3, Chain A"/>
    <property type="match status" value="1"/>
</dbReference>
<keyword evidence="4" id="KW-0349">Heme</keyword>
<dbReference type="InterPro" id="IPR012286">
    <property type="entry name" value="Tetrahaem_cytochrome"/>
</dbReference>
<feature type="chain" id="PRO_5045716642" evidence="8">
    <location>
        <begin position="26"/>
        <end position="114"/>
    </location>
</feature>
<evidence type="ECO:0000256" key="5">
    <source>
        <dbReference type="ARBA" id="ARBA00022723"/>
    </source>
</evidence>
<comment type="caution">
    <text evidence="10">The sequence shown here is derived from an EMBL/GenBank/DDBJ whole genome shotgun (WGS) entry which is preliminary data.</text>
</comment>
<keyword evidence="3" id="KW-0813">Transport</keyword>
<evidence type="ECO:0000256" key="2">
    <source>
        <dbReference type="ARBA" id="ARBA00004196"/>
    </source>
</evidence>
<evidence type="ECO:0000256" key="4">
    <source>
        <dbReference type="ARBA" id="ARBA00022617"/>
    </source>
</evidence>
<reference evidence="10 11" key="1">
    <citation type="journal article" date="2021" name="Sci. Rep.">
        <title>The distribution of antibiotic resistance genes in chicken gut microbiota commensals.</title>
        <authorList>
            <person name="Juricova H."/>
            <person name="Matiasovicova J."/>
            <person name="Kubasova T."/>
            <person name="Cejkova D."/>
            <person name="Rychlik I."/>
        </authorList>
    </citation>
    <scope>NUCLEOTIDE SEQUENCE [LARGE SCALE GENOMIC DNA]</scope>
    <source>
        <strain evidence="10 11">An829</strain>
    </source>
</reference>
<evidence type="ECO:0000259" key="9">
    <source>
        <dbReference type="Pfam" id="PF14537"/>
    </source>
</evidence>
<comment type="subcellular location">
    <subcellularLocation>
        <location evidence="2">Cell envelope</location>
    </subcellularLocation>
</comment>
<keyword evidence="7" id="KW-0408">Iron</keyword>
<evidence type="ECO:0000256" key="1">
    <source>
        <dbReference type="ARBA" id="ARBA00001926"/>
    </source>
</evidence>
<dbReference type="SUPFAM" id="SSF48695">
    <property type="entry name" value="Multiheme cytochromes"/>
    <property type="match status" value="1"/>
</dbReference>
<dbReference type="Proteomes" id="UP000715095">
    <property type="component" value="Unassembled WGS sequence"/>
</dbReference>
<sequence>MTAKTSLLLTAAAALVFLASGTTLAADNIADFHAQKGMDCTTCHKTKDEMPTTDTCTACHPKDAVVEATKNVKPENPHTSPHYGKDLDCYNCHVGHEKSVDFCDQCHSFGFKVP</sequence>
<organism evidence="10 11">
    <name type="scientific">Sutterella massiliensis</name>
    <dbReference type="NCBI Taxonomy" id="1816689"/>
    <lineage>
        <taxon>Bacteria</taxon>
        <taxon>Pseudomonadati</taxon>
        <taxon>Pseudomonadota</taxon>
        <taxon>Betaproteobacteria</taxon>
        <taxon>Burkholderiales</taxon>
        <taxon>Sutterellaceae</taxon>
        <taxon>Sutterella</taxon>
    </lineage>
</organism>
<dbReference type="EMBL" id="JACJJC010000013">
    <property type="protein sequence ID" value="MBM6704518.1"/>
    <property type="molecule type" value="Genomic_DNA"/>
</dbReference>
<comment type="cofactor">
    <cofactor evidence="1">
        <name>heme c</name>
        <dbReference type="ChEBI" id="CHEBI:61717"/>
    </cofactor>
</comment>
<gene>
    <name evidence="10" type="ORF">H6A60_08490</name>
</gene>
<dbReference type="RefSeq" id="WP_205103455.1">
    <property type="nucleotide sequence ID" value="NZ_JACJJC010000013.1"/>
</dbReference>
<feature type="signal peptide" evidence="8">
    <location>
        <begin position="1"/>
        <end position="25"/>
    </location>
</feature>
<keyword evidence="5" id="KW-0479">Metal-binding</keyword>
<proteinExistence type="predicted"/>
<evidence type="ECO:0000256" key="7">
    <source>
        <dbReference type="ARBA" id="ARBA00023004"/>
    </source>
</evidence>
<evidence type="ECO:0000256" key="3">
    <source>
        <dbReference type="ARBA" id="ARBA00022448"/>
    </source>
</evidence>
<name>A0ABS2DTC7_9BURK</name>
<accession>A0ABS2DTC7</accession>
<keyword evidence="11" id="KW-1185">Reference proteome</keyword>
<keyword evidence="8" id="KW-0732">Signal</keyword>
<evidence type="ECO:0000313" key="10">
    <source>
        <dbReference type="EMBL" id="MBM6704518.1"/>
    </source>
</evidence>